<organism evidence="2 3">
    <name type="scientific">Thalassotalea nanhaiensis</name>
    <dbReference type="NCBI Taxonomy" id="3065648"/>
    <lineage>
        <taxon>Bacteria</taxon>
        <taxon>Pseudomonadati</taxon>
        <taxon>Pseudomonadota</taxon>
        <taxon>Gammaproteobacteria</taxon>
        <taxon>Alteromonadales</taxon>
        <taxon>Colwelliaceae</taxon>
        <taxon>Thalassotalea</taxon>
    </lineage>
</organism>
<feature type="transmembrane region" description="Helical" evidence="1">
    <location>
        <begin position="95"/>
        <end position="118"/>
    </location>
</feature>
<evidence type="ECO:0008006" key="4">
    <source>
        <dbReference type="Google" id="ProtNLM"/>
    </source>
</evidence>
<dbReference type="EMBL" id="CP134146">
    <property type="protein sequence ID" value="WNC70163.1"/>
    <property type="molecule type" value="Genomic_DNA"/>
</dbReference>
<keyword evidence="3" id="KW-1185">Reference proteome</keyword>
<evidence type="ECO:0000313" key="2">
    <source>
        <dbReference type="EMBL" id="WNC70163.1"/>
    </source>
</evidence>
<sequence length="280" mass="32093">MSWSHFHFKCRFLTQKLEQGYSPKQAIKELDAFDVSALFSKDKLIGAPARLFQEILLINDSEKLLKCLHNYNAVDMDEISFNESTIVKQQQKINYMVALAVVYFTVGSIFKVFVLPSFNKIYQLFDNELDSKFLAFDAIYATSILVLTILFILIFILIRNTKNLDEQLVSRKSLKGSKLLSKKLNSNLTRLNELLLAPIDIALGKNSSTILLSISQFNSQNIELSHEFKGLLVTMKKSIEPDFNRLINRYFNFLQISLFLAIGYLITVMYMPIFSLGAII</sequence>
<proteinExistence type="predicted"/>
<keyword evidence="1" id="KW-1133">Transmembrane helix</keyword>
<gene>
    <name evidence="2" type="ORF">RI845_08485</name>
</gene>
<name>A0ABY9TMU2_9GAMM</name>
<evidence type="ECO:0000256" key="1">
    <source>
        <dbReference type="SAM" id="Phobius"/>
    </source>
</evidence>
<accession>A0ABY9TMU2</accession>
<dbReference type="Proteomes" id="UP001248581">
    <property type="component" value="Chromosome"/>
</dbReference>
<evidence type="ECO:0000313" key="3">
    <source>
        <dbReference type="Proteomes" id="UP001248581"/>
    </source>
</evidence>
<feature type="transmembrane region" description="Helical" evidence="1">
    <location>
        <begin position="253"/>
        <end position="279"/>
    </location>
</feature>
<dbReference type="RefSeq" id="WP_348389304.1">
    <property type="nucleotide sequence ID" value="NZ_CP134146.1"/>
</dbReference>
<protein>
    <recommendedName>
        <fullName evidence="4">Type II secretion system protein GspF domain-containing protein</fullName>
    </recommendedName>
</protein>
<keyword evidence="1" id="KW-0472">Membrane</keyword>
<keyword evidence="1" id="KW-0812">Transmembrane</keyword>
<feature type="transmembrane region" description="Helical" evidence="1">
    <location>
        <begin position="138"/>
        <end position="158"/>
    </location>
</feature>
<reference evidence="3" key="1">
    <citation type="submission" date="2023-09" db="EMBL/GenBank/DDBJ databases">
        <authorList>
            <person name="Li S."/>
            <person name="Li X."/>
            <person name="Zhang C."/>
            <person name="Zhao Z."/>
        </authorList>
    </citation>
    <scope>NUCLEOTIDE SEQUENCE [LARGE SCALE GENOMIC DNA]</scope>
    <source>
        <strain evidence="3">SQ345</strain>
    </source>
</reference>